<evidence type="ECO:0000256" key="2">
    <source>
        <dbReference type="ARBA" id="ARBA00004294"/>
    </source>
</evidence>
<evidence type="ECO:0000256" key="16">
    <source>
        <dbReference type="ARBA" id="ARBA00049385"/>
    </source>
</evidence>
<keyword evidence="9" id="KW-0256">Endoplasmic reticulum</keyword>
<evidence type="ECO:0000256" key="15">
    <source>
        <dbReference type="ARBA" id="ARBA00039397"/>
    </source>
</evidence>
<dbReference type="InterPro" id="IPR040162">
    <property type="entry name" value="MGST1-like"/>
</dbReference>
<evidence type="ECO:0000256" key="14">
    <source>
        <dbReference type="ARBA" id="ARBA00038540"/>
    </source>
</evidence>
<evidence type="ECO:0000256" key="17">
    <source>
        <dbReference type="SAM" id="Phobius"/>
    </source>
</evidence>
<evidence type="ECO:0000256" key="8">
    <source>
        <dbReference type="ARBA" id="ARBA00022787"/>
    </source>
</evidence>
<dbReference type="Gene3D" id="1.20.120.550">
    <property type="entry name" value="Membrane associated eicosanoid/glutathione metabolism-like domain"/>
    <property type="match status" value="1"/>
</dbReference>
<dbReference type="EC" id="2.5.1.18" evidence="5"/>
<comment type="similarity">
    <text evidence="4">Belongs to the MAPEG family.</text>
</comment>
<sequence length="162" mass="19117">MSDEEAPAGELNPWILSSYFIYSGILLLKLFLNLFLIAIARSRTKIMSNPEDLNLVPKEKRKDYKVGVSHSFLTRVLRMQRNDLENIIPFFILGYMYAMTWYTPYWRARLHYRIFVGARLLHSFCHFFAIQPLRTLFYIIAMSANVSLAIHILYKVGRLNYI</sequence>
<comment type="subunit">
    <text evidence="14">Homotrimer; The trimer binds only one molecule of glutathione.</text>
</comment>
<dbReference type="Proteomes" id="UP000593567">
    <property type="component" value="Unassembled WGS sequence"/>
</dbReference>
<dbReference type="GO" id="GO:0005741">
    <property type="term" value="C:mitochondrial outer membrane"/>
    <property type="evidence" value="ECO:0007669"/>
    <property type="project" value="UniProtKB-SubCell"/>
</dbReference>
<evidence type="ECO:0000256" key="3">
    <source>
        <dbReference type="ARBA" id="ARBA00004477"/>
    </source>
</evidence>
<reference evidence="18" key="1">
    <citation type="submission" date="2020-06" db="EMBL/GenBank/DDBJ databases">
        <title>Draft genome of Bugula neritina, a colonial animal packing powerful symbionts and potential medicines.</title>
        <authorList>
            <person name="Rayko M."/>
        </authorList>
    </citation>
    <scope>NUCLEOTIDE SEQUENCE [LARGE SCALE GENOMIC DNA]</scope>
    <source>
        <strain evidence="18">Kwan_BN1</strain>
    </source>
</reference>
<organism evidence="18 19">
    <name type="scientific">Bugula neritina</name>
    <name type="common">Brown bryozoan</name>
    <name type="synonym">Sertularia neritina</name>
    <dbReference type="NCBI Taxonomy" id="10212"/>
    <lineage>
        <taxon>Eukaryota</taxon>
        <taxon>Metazoa</taxon>
        <taxon>Spiralia</taxon>
        <taxon>Lophotrochozoa</taxon>
        <taxon>Bryozoa</taxon>
        <taxon>Gymnolaemata</taxon>
        <taxon>Cheilostomatida</taxon>
        <taxon>Flustrina</taxon>
        <taxon>Buguloidea</taxon>
        <taxon>Bugulidae</taxon>
        <taxon>Bugula</taxon>
    </lineage>
</organism>
<keyword evidence="6" id="KW-0808">Transferase</keyword>
<comment type="caution">
    <text evidence="18">The sequence shown here is derived from an EMBL/GenBank/DDBJ whole genome shotgun (WGS) entry which is preliminary data.</text>
</comment>
<evidence type="ECO:0000313" key="19">
    <source>
        <dbReference type="Proteomes" id="UP000593567"/>
    </source>
</evidence>
<comment type="function">
    <text evidence="1">Conjugation of reduced glutathione to a wide number of exogenous and endogenous hydrophobic electrophiles.</text>
</comment>
<proteinExistence type="inferred from homology"/>
<evidence type="ECO:0000256" key="5">
    <source>
        <dbReference type="ARBA" id="ARBA00012452"/>
    </source>
</evidence>
<comment type="catalytic activity">
    <reaction evidence="16">
        <text>RX + glutathione = an S-substituted glutathione + a halide anion + H(+)</text>
        <dbReference type="Rhea" id="RHEA:16437"/>
        <dbReference type="ChEBI" id="CHEBI:15378"/>
        <dbReference type="ChEBI" id="CHEBI:16042"/>
        <dbReference type="ChEBI" id="CHEBI:17792"/>
        <dbReference type="ChEBI" id="CHEBI:57925"/>
        <dbReference type="ChEBI" id="CHEBI:90779"/>
        <dbReference type="EC" id="2.5.1.18"/>
    </reaction>
    <physiologicalReaction direction="left-to-right" evidence="16">
        <dbReference type="Rhea" id="RHEA:16438"/>
    </physiologicalReaction>
</comment>
<protein>
    <recommendedName>
        <fullName evidence="15">Microsomal glutathione S-transferase 1</fullName>
        <ecNumber evidence="5">2.5.1.18</ecNumber>
    </recommendedName>
</protein>
<gene>
    <name evidence="18" type="ORF">EB796_017458</name>
</gene>
<dbReference type="Pfam" id="PF01124">
    <property type="entry name" value="MAPEG"/>
    <property type="match status" value="1"/>
</dbReference>
<feature type="transmembrane region" description="Helical" evidence="17">
    <location>
        <begin position="20"/>
        <end position="40"/>
    </location>
</feature>
<keyword evidence="10 17" id="KW-1133">Transmembrane helix</keyword>
<evidence type="ECO:0000256" key="1">
    <source>
        <dbReference type="ARBA" id="ARBA00003701"/>
    </source>
</evidence>
<dbReference type="EMBL" id="VXIV02002603">
    <property type="protein sequence ID" value="KAF6024233.1"/>
    <property type="molecule type" value="Genomic_DNA"/>
</dbReference>
<dbReference type="PANTHER" id="PTHR10689">
    <property type="entry name" value="MICROSOMAL GLUTATHIONE S-TRANSFERASE 1"/>
    <property type="match status" value="1"/>
</dbReference>
<evidence type="ECO:0000256" key="6">
    <source>
        <dbReference type="ARBA" id="ARBA00022679"/>
    </source>
</evidence>
<feature type="transmembrane region" description="Helical" evidence="17">
    <location>
        <begin position="136"/>
        <end position="154"/>
    </location>
</feature>
<evidence type="ECO:0000256" key="9">
    <source>
        <dbReference type="ARBA" id="ARBA00022824"/>
    </source>
</evidence>
<dbReference type="InterPro" id="IPR023352">
    <property type="entry name" value="MAPEG-like_dom_sf"/>
</dbReference>
<evidence type="ECO:0000313" key="18">
    <source>
        <dbReference type="EMBL" id="KAF6024233.1"/>
    </source>
</evidence>
<dbReference type="OrthoDB" id="193139at2759"/>
<feature type="transmembrane region" description="Helical" evidence="17">
    <location>
        <begin position="87"/>
        <end position="104"/>
    </location>
</feature>
<accession>A0A7J7JEH2</accession>
<name>A0A7J7JEH2_BUGNE</name>
<keyword evidence="8" id="KW-1000">Mitochondrion outer membrane</keyword>
<dbReference type="GO" id="GO:0005789">
    <property type="term" value="C:endoplasmic reticulum membrane"/>
    <property type="evidence" value="ECO:0007669"/>
    <property type="project" value="UniProtKB-SubCell"/>
</dbReference>
<keyword evidence="12" id="KW-0496">Mitochondrion</keyword>
<keyword evidence="11" id="KW-0007">Acetylation</keyword>
<dbReference type="GO" id="GO:0004364">
    <property type="term" value="F:glutathione transferase activity"/>
    <property type="evidence" value="ECO:0007669"/>
    <property type="project" value="UniProtKB-EC"/>
</dbReference>
<keyword evidence="13 17" id="KW-0472">Membrane</keyword>
<dbReference type="InterPro" id="IPR001129">
    <property type="entry name" value="Membr-assoc_MAPEG"/>
</dbReference>
<comment type="subcellular location">
    <subcellularLocation>
        <location evidence="3">Endoplasmic reticulum membrane</location>
        <topology evidence="3">Multi-pass membrane protein</topology>
    </subcellularLocation>
    <subcellularLocation>
        <location evidence="2">Mitochondrion outer membrane</location>
    </subcellularLocation>
</comment>
<evidence type="ECO:0000256" key="13">
    <source>
        <dbReference type="ARBA" id="ARBA00023136"/>
    </source>
</evidence>
<keyword evidence="7 17" id="KW-0812">Transmembrane</keyword>
<evidence type="ECO:0000256" key="7">
    <source>
        <dbReference type="ARBA" id="ARBA00022692"/>
    </source>
</evidence>
<evidence type="ECO:0000256" key="12">
    <source>
        <dbReference type="ARBA" id="ARBA00023128"/>
    </source>
</evidence>
<evidence type="ECO:0000256" key="10">
    <source>
        <dbReference type="ARBA" id="ARBA00022989"/>
    </source>
</evidence>
<evidence type="ECO:0000256" key="4">
    <source>
        <dbReference type="ARBA" id="ARBA00010459"/>
    </source>
</evidence>
<keyword evidence="19" id="KW-1185">Reference proteome</keyword>
<dbReference type="PANTHER" id="PTHR10689:SF6">
    <property type="entry name" value="MICROSOMAL GLUTATHIONE S-TRANSFERASE 1"/>
    <property type="match status" value="1"/>
</dbReference>
<dbReference type="SUPFAM" id="SSF161084">
    <property type="entry name" value="MAPEG domain-like"/>
    <property type="match status" value="1"/>
</dbReference>
<evidence type="ECO:0000256" key="11">
    <source>
        <dbReference type="ARBA" id="ARBA00022990"/>
    </source>
</evidence>
<dbReference type="AlphaFoldDB" id="A0A7J7JEH2"/>